<evidence type="ECO:0000256" key="1">
    <source>
        <dbReference type="SAM" id="MobiDB-lite"/>
    </source>
</evidence>
<feature type="region of interest" description="Disordered" evidence="1">
    <location>
        <begin position="95"/>
        <end position="115"/>
    </location>
</feature>
<dbReference type="Proteomes" id="UP000468901">
    <property type="component" value="Unassembled WGS sequence"/>
</dbReference>
<protein>
    <submittedName>
        <fullName evidence="3">Uncharacterized protein</fullName>
    </submittedName>
</protein>
<dbReference type="RefSeq" id="WP_152216315.1">
    <property type="nucleotide sequence ID" value="NZ_JBAQYD010000258.1"/>
</dbReference>
<accession>A0A6N6VKP0</accession>
<sequence length="115" mass="12132">MTFRLAASAALFLATSLFAASPVFAGEPYAVGTRSGPFVVTPRSLGELAKDGYEIRGNLGTSLVLQKGPSIFSCMIPPDPEHLSYQPRFVCSELKEETPEKPAAPAQPGLAPGTH</sequence>
<evidence type="ECO:0000256" key="2">
    <source>
        <dbReference type="SAM" id="SignalP"/>
    </source>
</evidence>
<feature type="chain" id="PRO_5027024506" evidence="2">
    <location>
        <begin position="20"/>
        <end position="115"/>
    </location>
</feature>
<comment type="caution">
    <text evidence="3">The sequence shown here is derived from an EMBL/GenBank/DDBJ whole genome shotgun (WGS) entry which is preliminary data.</text>
</comment>
<reference evidence="3 4" key="1">
    <citation type="submission" date="2019-09" db="EMBL/GenBank/DDBJ databases">
        <title>Parvibaculum sedimenti sp. nov., isolated from sediment.</title>
        <authorList>
            <person name="Wang Y."/>
        </authorList>
    </citation>
    <scope>NUCLEOTIDE SEQUENCE [LARGE SCALE GENOMIC DNA]</scope>
    <source>
        <strain evidence="3 4">HXT-9</strain>
    </source>
</reference>
<feature type="signal peptide" evidence="2">
    <location>
        <begin position="1"/>
        <end position="19"/>
    </location>
</feature>
<dbReference type="AlphaFoldDB" id="A0A6N6VKP0"/>
<dbReference type="EMBL" id="WESC01000008">
    <property type="protein sequence ID" value="KAB7739935.1"/>
    <property type="molecule type" value="Genomic_DNA"/>
</dbReference>
<evidence type="ECO:0000313" key="3">
    <source>
        <dbReference type="EMBL" id="KAB7739935.1"/>
    </source>
</evidence>
<organism evidence="3 4">
    <name type="scientific">Parvibaculum sedimenti</name>
    <dbReference type="NCBI Taxonomy" id="2608632"/>
    <lineage>
        <taxon>Bacteria</taxon>
        <taxon>Pseudomonadati</taxon>
        <taxon>Pseudomonadota</taxon>
        <taxon>Alphaproteobacteria</taxon>
        <taxon>Hyphomicrobiales</taxon>
        <taxon>Parvibaculaceae</taxon>
        <taxon>Parvibaculum</taxon>
    </lineage>
</organism>
<evidence type="ECO:0000313" key="4">
    <source>
        <dbReference type="Proteomes" id="UP000468901"/>
    </source>
</evidence>
<proteinExistence type="predicted"/>
<feature type="compositionally biased region" description="Low complexity" evidence="1">
    <location>
        <begin position="103"/>
        <end position="115"/>
    </location>
</feature>
<name>A0A6N6VKP0_9HYPH</name>
<gene>
    <name evidence="3" type="ORF">F2P47_10545</name>
</gene>
<keyword evidence="4" id="KW-1185">Reference proteome</keyword>
<keyword evidence="2" id="KW-0732">Signal</keyword>